<comment type="similarity">
    <text evidence="1">Belongs to the transglycosylase Slt family.</text>
</comment>
<proteinExistence type="inferred from homology"/>
<dbReference type="STRING" id="1304275.C41B8_05498"/>
<dbReference type="SUPFAM" id="SSF53955">
    <property type="entry name" value="Lysozyme-like"/>
    <property type="match status" value="1"/>
</dbReference>
<accession>A0A084INP7</accession>
<dbReference type="Proteomes" id="UP000028302">
    <property type="component" value="Unassembled WGS sequence"/>
</dbReference>
<dbReference type="OrthoDB" id="92254at2"/>
<sequence>MPVAAQAWGWQILKAQYWQESNLDPRAASGVGAGGIAQFMPASWADVAKRMGLPAGATRWMPRYAIPAGAWYDQTLRASWSSPRPEHDRHSLALASYNAGLGSLLRAQRRAGGALDYCPIIRALPGVTGRANARQTREYVRRIWRWWRAMRWGGG</sequence>
<dbReference type="Gene3D" id="1.10.530.10">
    <property type="match status" value="1"/>
</dbReference>
<comment type="caution">
    <text evidence="3">The sequence shown here is derived from an EMBL/GenBank/DDBJ whole genome shotgun (WGS) entry which is preliminary data.</text>
</comment>
<dbReference type="Pfam" id="PF01464">
    <property type="entry name" value="SLT"/>
    <property type="match status" value="1"/>
</dbReference>
<keyword evidence="4" id="KW-1185">Reference proteome</keyword>
<evidence type="ECO:0000313" key="3">
    <source>
        <dbReference type="EMBL" id="KEZ78331.1"/>
    </source>
</evidence>
<evidence type="ECO:0000313" key="4">
    <source>
        <dbReference type="Proteomes" id="UP000028302"/>
    </source>
</evidence>
<dbReference type="PANTHER" id="PTHR37423:SF2">
    <property type="entry name" value="MEMBRANE-BOUND LYTIC MUREIN TRANSGLYCOSYLASE C"/>
    <property type="match status" value="1"/>
</dbReference>
<protein>
    <recommendedName>
        <fullName evidence="2">Transglycosylase SLT domain-containing protein</fullName>
    </recommendedName>
</protein>
<dbReference type="PANTHER" id="PTHR37423">
    <property type="entry name" value="SOLUBLE LYTIC MUREIN TRANSGLYCOSYLASE-RELATED"/>
    <property type="match status" value="1"/>
</dbReference>
<organism evidence="3 4">
    <name type="scientific">Salinisphaera hydrothermalis (strain C41B8)</name>
    <dbReference type="NCBI Taxonomy" id="1304275"/>
    <lineage>
        <taxon>Bacteria</taxon>
        <taxon>Pseudomonadati</taxon>
        <taxon>Pseudomonadota</taxon>
        <taxon>Gammaproteobacteria</taxon>
        <taxon>Salinisphaerales</taxon>
        <taxon>Salinisphaeraceae</taxon>
        <taxon>Salinisphaera</taxon>
    </lineage>
</organism>
<gene>
    <name evidence="3" type="ORF">C41B8_05498</name>
</gene>
<evidence type="ECO:0000259" key="2">
    <source>
        <dbReference type="Pfam" id="PF01464"/>
    </source>
</evidence>
<feature type="domain" description="Transglycosylase SLT" evidence="2">
    <location>
        <begin position="10"/>
        <end position="113"/>
    </location>
</feature>
<name>A0A084INP7_SALHC</name>
<reference evidence="3 4" key="1">
    <citation type="submission" date="2013-03" db="EMBL/GenBank/DDBJ databases">
        <title>Salinisphaera hydrothermalis C41B8 Genome Sequencing.</title>
        <authorList>
            <person name="Li C."/>
            <person name="Lai Q."/>
            <person name="Shao Z."/>
        </authorList>
    </citation>
    <scope>NUCLEOTIDE SEQUENCE [LARGE SCALE GENOMIC DNA]</scope>
    <source>
        <strain evidence="3 4">C41B8</strain>
    </source>
</reference>
<dbReference type="PATRIC" id="fig|1304275.5.peg.1125"/>
<dbReference type="InterPro" id="IPR008258">
    <property type="entry name" value="Transglycosylase_SLT_dom_1"/>
</dbReference>
<dbReference type="AlphaFoldDB" id="A0A084INP7"/>
<dbReference type="RefSeq" id="WP_084188535.1">
    <property type="nucleotide sequence ID" value="NZ_APNK01000005.1"/>
</dbReference>
<dbReference type="EMBL" id="APNK01000005">
    <property type="protein sequence ID" value="KEZ78331.1"/>
    <property type="molecule type" value="Genomic_DNA"/>
</dbReference>
<dbReference type="InterPro" id="IPR023346">
    <property type="entry name" value="Lysozyme-like_dom_sf"/>
</dbReference>
<evidence type="ECO:0000256" key="1">
    <source>
        <dbReference type="ARBA" id="ARBA00007734"/>
    </source>
</evidence>
<dbReference type="eggNOG" id="COG0741">
    <property type="taxonomic scope" value="Bacteria"/>
</dbReference>